<keyword evidence="5 8" id="KW-0863">Zinc-finger</keyword>
<dbReference type="PANTHER" id="PTHR24409">
    <property type="entry name" value="ZINC FINGER PROTEIN 142"/>
    <property type="match status" value="1"/>
</dbReference>
<evidence type="ECO:0000259" key="10">
    <source>
        <dbReference type="PROSITE" id="PS50157"/>
    </source>
</evidence>
<dbReference type="InterPro" id="IPR013087">
    <property type="entry name" value="Znf_C2H2_type"/>
</dbReference>
<gene>
    <name evidence="11" type="ORF">LSINAPIS_LOCUS9993</name>
</gene>
<reference evidence="11 12" key="1">
    <citation type="submission" date="2017-07" db="EMBL/GenBank/DDBJ databases">
        <authorList>
            <person name="Talla V."/>
            <person name="Backstrom N."/>
        </authorList>
    </citation>
    <scope>NUCLEOTIDE SEQUENCE [LARGE SCALE GENOMIC DNA]</scope>
</reference>
<dbReference type="PANTHER" id="PTHR24409:SF295">
    <property type="entry name" value="AZ2-RELATED"/>
    <property type="match status" value="1"/>
</dbReference>
<dbReference type="FunFam" id="3.30.160.60:FF:000446">
    <property type="entry name" value="Zinc finger protein"/>
    <property type="match status" value="1"/>
</dbReference>
<evidence type="ECO:0000256" key="1">
    <source>
        <dbReference type="ARBA" id="ARBA00004123"/>
    </source>
</evidence>
<keyword evidence="7" id="KW-0539">Nucleus</keyword>
<dbReference type="FunFam" id="3.30.160.60:FF:000870">
    <property type="entry name" value="zinc finger protein 197 isoform X1"/>
    <property type="match status" value="1"/>
</dbReference>
<proteinExistence type="inferred from homology"/>
<evidence type="ECO:0000256" key="6">
    <source>
        <dbReference type="ARBA" id="ARBA00022833"/>
    </source>
</evidence>
<evidence type="ECO:0000256" key="5">
    <source>
        <dbReference type="ARBA" id="ARBA00022771"/>
    </source>
</evidence>
<dbReference type="Pfam" id="PF12874">
    <property type="entry name" value="zf-met"/>
    <property type="match status" value="1"/>
</dbReference>
<evidence type="ECO:0000256" key="4">
    <source>
        <dbReference type="ARBA" id="ARBA00022737"/>
    </source>
</evidence>
<evidence type="ECO:0000256" key="9">
    <source>
        <dbReference type="SAM" id="MobiDB-lite"/>
    </source>
</evidence>
<dbReference type="Proteomes" id="UP000324832">
    <property type="component" value="Unassembled WGS sequence"/>
</dbReference>
<feature type="compositionally biased region" description="Polar residues" evidence="9">
    <location>
        <begin position="22"/>
        <end position="33"/>
    </location>
</feature>
<dbReference type="EMBL" id="FZQP02003923">
    <property type="protein sequence ID" value="VVC99044.1"/>
    <property type="molecule type" value="Genomic_DNA"/>
</dbReference>
<feature type="compositionally biased region" description="Acidic residues" evidence="9">
    <location>
        <begin position="34"/>
        <end position="44"/>
    </location>
</feature>
<feature type="non-terminal residue" evidence="11">
    <location>
        <position position="1"/>
    </location>
</feature>
<evidence type="ECO:0000256" key="2">
    <source>
        <dbReference type="ARBA" id="ARBA00006991"/>
    </source>
</evidence>
<feature type="domain" description="C2H2-type" evidence="10">
    <location>
        <begin position="233"/>
        <end position="264"/>
    </location>
</feature>
<evidence type="ECO:0000256" key="3">
    <source>
        <dbReference type="ARBA" id="ARBA00022723"/>
    </source>
</evidence>
<dbReference type="FunFam" id="3.30.160.60:FF:000151">
    <property type="entry name" value="Zinc finger and SCAN domain-containing 21"/>
    <property type="match status" value="1"/>
</dbReference>
<dbReference type="GO" id="GO:0000981">
    <property type="term" value="F:DNA-binding transcription factor activity, RNA polymerase II-specific"/>
    <property type="evidence" value="ECO:0007669"/>
    <property type="project" value="TreeGrafter"/>
</dbReference>
<feature type="domain" description="C2H2-type" evidence="10">
    <location>
        <begin position="123"/>
        <end position="150"/>
    </location>
</feature>
<evidence type="ECO:0000256" key="7">
    <source>
        <dbReference type="ARBA" id="ARBA00023242"/>
    </source>
</evidence>
<keyword evidence="6" id="KW-0862">Zinc</keyword>
<dbReference type="Gene3D" id="3.30.160.60">
    <property type="entry name" value="Classic Zinc Finger"/>
    <property type="match status" value="6"/>
</dbReference>
<dbReference type="Pfam" id="PF00096">
    <property type="entry name" value="zf-C2H2"/>
    <property type="match status" value="3"/>
</dbReference>
<dbReference type="SMART" id="SM00355">
    <property type="entry name" value="ZnF_C2H2"/>
    <property type="match status" value="11"/>
</dbReference>
<comment type="subcellular location">
    <subcellularLocation>
        <location evidence="1">Nucleus</location>
    </subcellularLocation>
</comment>
<accession>A0A5E4QM92</accession>
<protein>
    <recommendedName>
        <fullName evidence="10">C2H2-type domain-containing protein</fullName>
    </recommendedName>
</protein>
<organism evidence="11 12">
    <name type="scientific">Leptidea sinapis</name>
    <dbReference type="NCBI Taxonomy" id="189913"/>
    <lineage>
        <taxon>Eukaryota</taxon>
        <taxon>Metazoa</taxon>
        <taxon>Ecdysozoa</taxon>
        <taxon>Arthropoda</taxon>
        <taxon>Hexapoda</taxon>
        <taxon>Insecta</taxon>
        <taxon>Pterygota</taxon>
        <taxon>Neoptera</taxon>
        <taxon>Endopterygota</taxon>
        <taxon>Lepidoptera</taxon>
        <taxon>Glossata</taxon>
        <taxon>Ditrysia</taxon>
        <taxon>Papilionoidea</taxon>
        <taxon>Pieridae</taxon>
        <taxon>Dismorphiinae</taxon>
        <taxon>Leptidea</taxon>
    </lineage>
</organism>
<dbReference type="InterPro" id="IPR036236">
    <property type="entry name" value="Znf_C2H2_sf"/>
</dbReference>
<dbReference type="PROSITE" id="PS50157">
    <property type="entry name" value="ZINC_FINGER_C2H2_2"/>
    <property type="match status" value="6"/>
</dbReference>
<dbReference type="SUPFAM" id="SSF57667">
    <property type="entry name" value="beta-beta-alpha zinc fingers"/>
    <property type="match status" value="3"/>
</dbReference>
<feature type="domain" description="C2H2-type" evidence="10">
    <location>
        <begin position="413"/>
        <end position="440"/>
    </location>
</feature>
<dbReference type="PROSITE" id="PS00028">
    <property type="entry name" value="ZINC_FINGER_C2H2_1"/>
    <property type="match status" value="8"/>
</dbReference>
<dbReference type="GO" id="GO:0005634">
    <property type="term" value="C:nucleus"/>
    <property type="evidence" value="ECO:0007669"/>
    <property type="project" value="UniProtKB-SubCell"/>
</dbReference>
<keyword evidence="3" id="KW-0479">Metal-binding</keyword>
<feature type="domain" description="C2H2-type" evidence="10">
    <location>
        <begin position="382"/>
        <end position="405"/>
    </location>
</feature>
<name>A0A5E4QM92_9NEOP</name>
<keyword evidence="12" id="KW-1185">Reference proteome</keyword>
<feature type="domain" description="C2H2-type" evidence="10">
    <location>
        <begin position="206"/>
        <end position="234"/>
    </location>
</feature>
<evidence type="ECO:0000313" key="12">
    <source>
        <dbReference type="Proteomes" id="UP000324832"/>
    </source>
</evidence>
<feature type="region of interest" description="Disordered" evidence="9">
    <location>
        <begin position="18"/>
        <end position="89"/>
    </location>
</feature>
<sequence>IPNINDKLDFYKCEDDADRNIETANETDTVNTDNESDDEIDGSNEDAFHTNDKNEIDEHKDKCENISNVSEDEDSDELNESKTNKSEMTTSGPLIKVTKLTLEEQIADIEKRKDSKNFKCSLYKCMECFKGFLDERTYSTHMTKHSNASGDHVCKVCKNYYKTKTRLTQHVLASHRKKYSCSVCPFVTAHRNSALAHKNWHQGTKYTCAYCSTEFYKKTSYFSHIRIKHPSDFVCELCGHSFVSEKGIESHKNIKHLLDSNELPSDAPLCELCNVRFASEEALMCHLKVSARHATEPHRTGTERRKKGVPTQRWDSSCELCGIELNSAREYRSHFRRIHRDQNRTKYPPVRRPHMCEECGKIYQTQAALKYHHLTHKGEKPFACPHCDKSFTGKIGLTKHLRVHSDVTVKTTYPCKICGKQFSTVSNRWRHMFVHEGNMPHKCDVCQKTFTFASEKRYHYEHKHMKIPYPKKNKEKRSGVTTIATTDAI</sequence>
<dbReference type="GO" id="GO:0000977">
    <property type="term" value="F:RNA polymerase II transcription regulatory region sequence-specific DNA binding"/>
    <property type="evidence" value="ECO:0007669"/>
    <property type="project" value="TreeGrafter"/>
</dbReference>
<dbReference type="GO" id="GO:0008270">
    <property type="term" value="F:zinc ion binding"/>
    <property type="evidence" value="ECO:0007669"/>
    <property type="project" value="UniProtKB-KW"/>
</dbReference>
<comment type="similarity">
    <text evidence="2">Belongs to the krueppel C2H2-type zinc-finger protein family.</text>
</comment>
<keyword evidence="4" id="KW-0677">Repeat</keyword>
<feature type="compositionally biased region" description="Basic and acidic residues" evidence="9">
    <location>
        <begin position="46"/>
        <end position="64"/>
    </location>
</feature>
<evidence type="ECO:0000256" key="8">
    <source>
        <dbReference type="PROSITE-ProRule" id="PRU00042"/>
    </source>
</evidence>
<dbReference type="AlphaFoldDB" id="A0A5E4QM92"/>
<evidence type="ECO:0000313" key="11">
    <source>
        <dbReference type="EMBL" id="VVC99044.1"/>
    </source>
</evidence>
<feature type="domain" description="C2H2-type" evidence="10">
    <location>
        <begin position="354"/>
        <end position="381"/>
    </location>
</feature>